<keyword evidence="6" id="KW-0597">Phosphoprotein</keyword>
<name>A0A1E4TCT3_9ASCO</name>
<dbReference type="GO" id="GO:0005840">
    <property type="term" value="C:ribosome"/>
    <property type="evidence" value="ECO:0007669"/>
    <property type="project" value="EnsemblFungi"/>
</dbReference>
<dbReference type="CDD" id="cd04452">
    <property type="entry name" value="S1_IF2_alpha"/>
    <property type="match status" value="1"/>
</dbReference>
<protein>
    <recommendedName>
        <fullName evidence="3">Eukaryotic translation initiation factor 2 subunit alpha</fullName>
    </recommendedName>
</protein>
<dbReference type="Gene3D" id="3.30.70.1130">
    <property type="entry name" value="EIF_2_alpha"/>
    <property type="match status" value="1"/>
</dbReference>
<dbReference type="InterPro" id="IPR012340">
    <property type="entry name" value="NA-bd_OB-fold"/>
</dbReference>
<dbReference type="SUPFAM" id="SSF50249">
    <property type="entry name" value="Nucleic acid-binding proteins"/>
    <property type="match status" value="1"/>
</dbReference>
<feature type="compositionally biased region" description="Acidic residues" evidence="10">
    <location>
        <begin position="295"/>
        <end position="312"/>
    </location>
</feature>
<dbReference type="PANTHER" id="PTHR10602:SF0">
    <property type="entry name" value="EUKARYOTIC TRANSLATION INITIATION FACTOR 2 SUBUNIT 1"/>
    <property type="match status" value="1"/>
</dbReference>
<evidence type="ECO:0000256" key="6">
    <source>
        <dbReference type="ARBA" id="ARBA00022553"/>
    </source>
</evidence>
<dbReference type="AlphaFoldDB" id="A0A1E4TCT3"/>
<dbReference type="PROSITE" id="PS50126">
    <property type="entry name" value="S1"/>
    <property type="match status" value="1"/>
</dbReference>
<dbReference type="GO" id="GO:0003743">
    <property type="term" value="F:translation initiation factor activity"/>
    <property type="evidence" value="ECO:0007669"/>
    <property type="project" value="UniProtKB-KW"/>
</dbReference>
<dbReference type="InterPro" id="IPR011488">
    <property type="entry name" value="TIF_2_asu"/>
</dbReference>
<dbReference type="GO" id="GO:1990856">
    <property type="term" value="F:methionyl-initiator methionine tRNA binding"/>
    <property type="evidence" value="ECO:0007669"/>
    <property type="project" value="EnsemblFungi"/>
</dbReference>
<keyword evidence="13" id="KW-1185">Reference proteome</keyword>
<dbReference type="PANTHER" id="PTHR10602">
    <property type="entry name" value="EUKARYOTIC TRANSLATION INITIATION FACTOR 2 SUBUNIT 1"/>
    <property type="match status" value="1"/>
</dbReference>
<evidence type="ECO:0000313" key="12">
    <source>
        <dbReference type="EMBL" id="ODV89582.1"/>
    </source>
</evidence>
<dbReference type="GO" id="GO:0043022">
    <property type="term" value="F:ribosome binding"/>
    <property type="evidence" value="ECO:0007669"/>
    <property type="project" value="TreeGrafter"/>
</dbReference>
<evidence type="ECO:0000256" key="9">
    <source>
        <dbReference type="ARBA" id="ARBA00060206"/>
    </source>
</evidence>
<dbReference type="GO" id="GO:0033290">
    <property type="term" value="C:eukaryotic 48S preinitiation complex"/>
    <property type="evidence" value="ECO:0007669"/>
    <property type="project" value="EnsemblFungi"/>
</dbReference>
<evidence type="ECO:0000256" key="2">
    <source>
        <dbReference type="ARBA" id="ARBA00007223"/>
    </source>
</evidence>
<evidence type="ECO:0000256" key="10">
    <source>
        <dbReference type="SAM" id="MobiDB-lite"/>
    </source>
</evidence>
<reference evidence="13" key="1">
    <citation type="submission" date="2016-02" db="EMBL/GenBank/DDBJ databases">
        <title>Comparative genomics of biotechnologically important yeasts.</title>
        <authorList>
            <consortium name="DOE Joint Genome Institute"/>
            <person name="Riley R."/>
            <person name="Haridas S."/>
            <person name="Wolfe K.H."/>
            <person name="Lopes M.R."/>
            <person name="Hittinger C.T."/>
            <person name="Goker M."/>
            <person name="Salamov A."/>
            <person name="Wisecaver J."/>
            <person name="Long T.M."/>
            <person name="Aerts A.L."/>
            <person name="Barry K."/>
            <person name="Choi C."/>
            <person name="Clum A."/>
            <person name="Coughlan A.Y."/>
            <person name="Deshpande S."/>
            <person name="Douglass A.P."/>
            <person name="Hanson S.J."/>
            <person name="Klenk H.-P."/>
            <person name="Labutti K."/>
            <person name="Lapidus A."/>
            <person name="Lindquist E."/>
            <person name="Lipzen A."/>
            <person name="Meier-Kolthoff J.P."/>
            <person name="Ohm R.A."/>
            <person name="Otillar R.P."/>
            <person name="Pangilinan J."/>
            <person name="Peng Y."/>
            <person name="Rokas A."/>
            <person name="Rosa C.A."/>
            <person name="Scheuner C."/>
            <person name="Sibirny A.A."/>
            <person name="Slot J.C."/>
            <person name="Stielow J.B."/>
            <person name="Sun H."/>
            <person name="Kurtzman C.P."/>
            <person name="Blackwell M."/>
            <person name="Jeffries T.W."/>
            <person name="Grigoriev I.V."/>
        </authorList>
    </citation>
    <scope>NUCLEOTIDE SEQUENCE [LARGE SCALE GENOMIC DNA]</scope>
    <source>
        <strain evidence="13">NRRL Y-17796</strain>
    </source>
</reference>
<dbReference type="Pfam" id="PF07541">
    <property type="entry name" value="EIF_2_alpha"/>
    <property type="match status" value="1"/>
</dbReference>
<evidence type="ECO:0000313" key="13">
    <source>
        <dbReference type="Proteomes" id="UP000095023"/>
    </source>
</evidence>
<proteinExistence type="inferred from homology"/>
<dbReference type="InterPro" id="IPR024054">
    <property type="entry name" value="TIF2_asu_middle_sf"/>
</dbReference>
<dbReference type="SUPFAM" id="SSF110993">
    <property type="entry name" value="eIF-2-alpha, C-terminal domain"/>
    <property type="match status" value="1"/>
</dbReference>
<evidence type="ECO:0000256" key="4">
    <source>
        <dbReference type="ARBA" id="ARBA00022490"/>
    </source>
</evidence>
<comment type="function">
    <text evidence="9">eIF-2 functions in the early steps of protein synthesis by forming a ternary complex with GTP and initiator tRNA. This complex binds to a 40S ribosomal subunit, followed by mRNA binding to form a 43S pre-initiation complex. Junction of the 60S ribosomal subunit to form the 80S initiation complex is preceded by hydrolysis of the GTP bound to eIF-2 and release of an eIF-2-GDP binary complex. In order for eIF-2 to recycle and catalyze another round of initiation, the GDP bound to eIF-2 must exchange with GTP by way of a reaction catalyzed by eIF2B.</text>
</comment>
<keyword evidence="4" id="KW-0963">Cytoplasm</keyword>
<comment type="similarity">
    <text evidence="2">Belongs to the eIF-2-alpha family.</text>
</comment>
<keyword evidence="7" id="KW-0694">RNA-binding</keyword>
<dbReference type="FunFam" id="3.30.70.1130:FF:000001">
    <property type="entry name" value="Eukaryotic translation initiation factor 2 subunit 1"/>
    <property type="match status" value="1"/>
</dbReference>
<dbReference type="SUPFAM" id="SSF116742">
    <property type="entry name" value="eIF2alpha middle domain-like"/>
    <property type="match status" value="1"/>
</dbReference>
<dbReference type="Gene3D" id="2.40.50.140">
    <property type="entry name" value="Nucleic acid-binding proteins"/>
    <property type="match status" value="1"/>
</dbReference>
<evidence type="ECO:0000259" key="11">
    <source>
        <dbReference type="PROSITE" id="PS50126"/>
    </source>
</evidence>
<evidence type="ECO:0000256" key="7">
    <source>
        <dbReference type="ARBA" id="ARBA00022884"/>
    </source>
</evidence>
<dbReference type="GO" id="GO:0005850">
    <property type="term" value="C:eukaryotic translation initiation factor 2 complex"/>
    <property type="evidence" value="ECO:0007669"/>
    <property type="project" value="EnsemblFungi"/>
</dbReference>
<dbReference type="OrthoDB" id="1685042at2759"/>
<dbReference type="Proteomes" id="UP000095023">
    <property type="component" value="Unassembled WGS sequence"/>
</dbReference>
<dbReference type="InterPro" id="IPR024055">
    <property type="entry name" value="TIF2_asu_C"/>
</dbReference>
<dbReference type="Gene3D" id="1.10.150.190">
    <property type="entry name" value="Translation initiation factor 2, subunit 1, domain 2"/>
    <property type="match status" value="1"/>
</dbReference>
<dbReference type="FunFam" id="1.10.150.190:FF:000002">
    <property type="entry name" value="Translation initiation factor 2, alpha subunit"/>
    <property type="match status" value="1"/>
</dbReference>
<feature type="region of interest" description="Disordered" evidence="10">
    <location>
        <begin position="288"/>
        <end position="312"/>
    </location>
</feature>
<dbReference type="InterPro" id="IPR044126">
    <property type="entry name" value="S1_IF2_alpha"/>
</dbReference>
<dbReference type="FunFam" id="2.40.50.140:FF:000015">
    <property type="entry name" value="Eukaryotic translation initiation factor 2 subunit alpha"/>
    <property type="match status" value="1"/>
</dbReference>
<sequence length="312" mass="35314">MSLTNCRFYENKFPEVDDLIMVNVREIAEMGAYVKLLEYDNIDGMILLSELSRRRIRSIQKIIRVGRNEVVLVMRVDAEKGYIDLSKRRVSPEDVARCEEKYNKSKNVHSILRHVAEKHRVPLETLYETIGWPLYRKYGHAYDAFKLAITNPSQVFEGLNPPSQEVLDDLLEYISRRLTPQPTKVRSDIEVTCFSYEGIDAVKTALKAAEDLNSEKNPVKVRLVSPPLYVLTSQCLDKQQGLETLQKALDAIEDSISKAGGNMVVKMAPRAVTATDDAELAALMEQKELENQEVSGDDDSDAEVNDDDDDDA</sequence>
<comment type="subcellular location">
    <subcellularLocation>
        <location evidence="1">Cytoplasm</location>
        <location evidence="1">Cytosol</location>
    </subcellularLocation>
</comment>
<gene>
    <name evidence="12" type="ORF">CANCADRAFT_28487</name>
</gene>
<dbReference type="EMBL" id="KV453843">
    <property type="protein sequence ID" value="ODV89582.1"/>
    <property type="molecule type" value="Genomic_DNA"/>
</dbReference>
<dbReference type="InterPro" id="IPR003029">
    <property type="entry name" value="S1_domain"/>
</dbReference>
<dbReference type="Pfam" id="PF00575">
    <property type="entry name" value="S1"/>
    <property type="match status" value="1"/>
</dbReference>
<organism evidence="12 13">
    <name type="scientific">Tortispora caseinolytica NRRL Y-17796</name>
    <dbReference type="NCBI Taxonomy" id="767744"/>
    <lineage>
        <taxon>Eukaryota</taxon>
        <taxon>Fungi</taxon>
        <taxon>Dikarya</taxon>
        <taxon>Ascomycota</taxon>
        <taxon>Saccharomycotina</taxon>
        <taxon>Trigonopsidomycetes</taxon>
        <taxon>Trigonopsidales</taxon>
        <taxon>Trigonopsidaceae</taxon>
        <taxon>Tortispora</taxon>
    </lineage>
</organism>
<dbReference type="GO" id="GO:0043614">
    <property type="term" value="C:multi-eIF complex"/>
    <property type="evidence" value="ECO:0007669"/>
    <property type="project" value="EnsemblFungi"/>
</dbReference>
<accession>A0A1E4TCT3</accession>
<keyword evidence="5" id="KW-0396">Initiation factor</keyword>
<evidence type="ECO:0000256" key="1">
    <source>
        <dbReference type="ARBA" id="ARBA00004514"/>
    </source>
</evidence>
<evidence type="ECO:0000256" key="5">
    <source>
        <dbReference type="ARBA" id="ARBA00022540"/>
    </source>
</evidence>
<dbReference type="GO" id="GO:0005525">
    <property type="term" value="F:GTP binding"/>
    <property type="evidence" value="ECO:0007669"/>
    <property type="project" value="EnsemblFungi"/>
</dbReference>
<dbReference type="GO" id="GO:0005829">
    <property type="term" value="C:cytosol"/>
    <property type="evidence" value="ECO:0007669"/>
    <property type="project" value="UniProtKB-SubCell"/>
</dbReference>
<evidence type="ECO:0000256" key="3">
    <source>
        <dbReference type="ARBA" id="ARBA00020409"/>
    </source>
</evidence>
<feature type="domain" description="S1 motif" evidence="11">
    <location>
        <begin position="17"/>
        <end position="88"/>
    </location>
</feature>
<evidence type="ECO:0000256" key="8">
    <source>
        <dbReference type="ARBA" id="ARBA00022917"/>
    </source>
</evidence>
<keyword evidence="8" id="KW-0648">Protein biosynthesis</keyword>
<dbReference type="SMART" id="SM00316">
    <property type="entry name" value="S1"/>
    <property type="match status" value="1"/>
</dbReference>
<dbReference type="GO" id="GO:0001731">
    <property type="term" value="P:formation of translation preinitiation complex"/>
    <property type="evidence" value="ECO:0007669"/>
    <property type="project" value="EnsemblFungi"/>
</dbReference>